<organism evidence="1 2">
    <name type="scientific">Noviluteimonas caseinilytica</name>
    <dbReference type="NCBI Taxonomy" id="2675101"/>
    <lineage>
        <taxon>Bacteria</taxon>
        <taxon>Pseudomonadati</taxon>
        <taxon>Pseudomonadota</taxon>
        <taxon>Gammaproteobacteria</taxon>
        <taxon>Lysobacterales</taxon>
        <taxon>Lysobacteraceae</taxon>
        <taxon>Noviluteimonas</taxon>
    </lineage>
</organism>
<sequence>MPAVQRPMQTFHWLEKFDFDGHALVVQVAQLVRGEPDGAIGHPLEVTPDSARYRVHFPVVGAFKTVPELFSEVSETANKVDVFLFHEPDSAYAAEMQHAMALASDIPSGGVQHYVVHAENVVTHVLAASAPQVSRVPMDPDPRAGA</sequence>
<protein>
    <submittedName>
        <fullName evidence="1">Uncharacterized protein</fullName>
    </submittedName>
</protein>
<evidence type="ECO:0000313" key="2">
    <source>
        <dbReference type="Proteomes" id="UP000681317"/>
    </source>
</evidence>
<reference evidence="1 2" key="1">
    <citation type="submission" date="2021-03" db="EMBL/GenBank/DDBJ databases">
        <title>Complete Genome Sequences of Two Lysobacter Strains Isolated from Sea Water (Lysobacter caseinilyticus) and Soil (Lysobacter helvus) in South Korea.</title>
        <authorList>
            <person name="Watanabe Y."/>
            <person name="Arakawa K."/>
        </authorList>
    </citation>
    <scope>NUCLEOTIDE SEQUENCE [LARGE SCALE GENOMIC DNA]</scope>
    <source>
        <strain evidence="1 2">KVB24</strain>
    </source>
</reference>
<accession>A0ABM7Q846</accession>
<dbReference type="Proteomes" id="UP000681317">
    <property type="component" value="Chromosome"/>
</dbReference>
<dbReference type="EMBL" id="AP024545">
    <property type="protein sequence ID" value="BCT93624.1"/>
    <property type="molecule type" value="Genomic_DNA"/>
</dbReference>
<keyword evidence="2" id="KW-1185">Reference proteome</keyword>
<gene>
    <name evidence="1" type="ORF">LYSCAS_26480</name>
</gene>
<evidence type="ECO:0000313" key="1">
    <source>
        <dbReference type="EMBL" id="BCT93624.1"/>
    </source>
</evidence>
<proteinExistence type="predicted"/>
<name>A0ABM7Q846_9GAMM</name>